<feature type="chain" id="PRO_5035281232" description="Putative aliphatic sulfonates-binding protein" evidence="7">
    <location>
        <begin position="32"/>
        <end position="330"/>
    </location>
</feature>
<dbReference type="PANTHER" id="PTHR30024:SF48">
    <property type="entry name" value="ABC TRANSPORTER SUBSTRATE-BINDING PROTEIN"/>
    <property type="match status" value="1"/>
</dbReference>
<dbReference type="InterPro" id="IPR010067">
    <property type="entry name" value="ABC_SsuA_sub-bd"/>
</dbReference>
<reference evidence="9" key="1">
    <citation type="journal article" date="2014" name="Int. J. Syst. Evol. Microbiol.">
        <title>Complete genome sequence of Corynebacterium casei LMG S-19264T (=DSM 44701T), isolated from a smear-ripened cheese.</title>
        <authorList>
            <consortium name="US DOE Joint Genome Institute (JGI-PGF)"/>
            <person name="Walter F."/>
            <person name="Albersmeier A."/>
            <person name="Kalinowski J."/>
            <person name="Ruckert C."/>
        </authorList>
    </citation>
    <scope>NUCLEOTIDE SEQUENCE</scope>
    <source>
        <strain evidence="9">KCTC 42097</strain>
    </source>
</reference>
<proteinExistence type="inferred from homology"/>
<evidence type="ECO:0000256" key="3">
    <source>
        <dbReference type="ARBA" id="ARBA00022448"/>
    </source>
</evidence>
<comment type="function">
    <text evidence="5">Part of a binding-protein-dependent transport system for aliphatic sulfonates. Putative binding protein.</text>
</comment>
<evidence type="ECO:0000313" key="9">
    <source>
        <dbReference type="EMBL" id="GHC72739.1"/>
    </source>
</evidence>
<evidence type="ECO:0000256" key="2">
    <source>
        <dbReference type="ARBA" id="ARBA00010742"/>
    </source>
</evidence>
<comment type="subcellular location">
    <subcellularLocation>
        <location evidence="1">Periplasm</location>
    </subcellularLocation>
</comment>
<dbReference type="Pfam" id="PF09084">
    <property type="entry name" value="NMT1"/>
    <property type="match status" value="1"/>
</dbReference>
<keyword evidence="3" id="KW-0813">Transport</keyword>
<evidence type="ECO:0000259" key="8">
    <source>
        <dbReference type="Pfam" id="PF09084"/>
    </source>
</evidence>
<evidence type="ECO:0000313" key="10">
    <source>
        <dbReference type="Proteomes" id="UP000641137"/>
    </source>
</evidence>
<comment type="caution">
    <text evidence="9">The sequence shown here is derived from an EMBL/GenBank/DDBJ whole genome shotgun (WGS) entry which is preliminary data.</text>
</comment>
<evidence type="ECO:0000256" key="1">
    <source>
        <dbReference type="ARBA" id="ARBA00004418"/>
    </source>
</evidence>
<dbReference type="EMBL" id="BMZO01000006">
    <property type="protein sequence ID" value="GHC72739.1"/>
    <property type="molecule type" value="Genomic_DNA"/>
</dbReference>
<protein>
    <recommendedName>
        <fullName evidence="6">Putative aliphatic sulfonates-binding protein</fullName>
    </recommendedName>
</protein>
<dbReference type="FunFam" id="3.40.190.10:FF:000050">
    <property type="entry name" value="Sulfonate ABC transporter substrate-binding protein"/>
    <property type="match status" value="1"/>
</dbReference>
<dbReference type="Gene3D" id="3.40.190.10">
    <property type="entry name" value="Periplasmic binding protein-like II"/>
    <property type="match status" value="2"/>
</dbReference>
<comment type="similarity">
    <text evidence="2">Belongs to the bacterial solute-binding protein SsuA/TauA family.</text>
</comment>
<gene>
    <name evidence="9" type="ORF">GCM10010136_20660</name>
</gene>
<evidence type="ECO:0000256" key="4">
    <source>
        <dbReference type="ARBA" id="ARBA00022729"/>
    </source>
</evidence>
<sequence length="330" mass="35257">MTTTYSRRSFAVLLASLTTTLVLCASAPSHAQQDISKVTLRIGDQTGLMRAKLEAAGLLEGVPYTIEWSVYPAAVNLHEALKAGAVDIGYAADSPTVSAIAGGSKIKVVAAYGNGGKGTSVLVPEDSDIKTIADLKGKTISPTTRGSVAHYLTLGVLKKAGIDQKDVKLAFLSPTDASAAFQAGSIDAWTTWGVFTARTVGVLRAKVLIDGEGINTGHGVISATDEALRDPGKVAAIADYADRYARGHQWSKDNKQAYIDFFSAFSRQDKTLIETVYPEEAAYRRLPLDNVLAASLQNVFETWKEAGVLSGDLKLVDFVYRDLPTEQLQN</sequence>
<dbReference type="InterPro" id="IPR015168">
    <property type="entry name" value="SsuA/THI5"/>
</dbReference>
<dbReference type="CDD" id="cd13558">
    <property type="entry name" value="PBP2_SsuA_like_2"/>
    <property type="match status" value="1"/>
</dbReference>
<accession>A0A8J3DN08</accession>
<organism evidence="9 10">
    <name type="scientific">Limoniibacter endophyticus</name>
    <dbReference type="NCBI Taxonomy" id="1565040"/>
    <lineage>
        <taxon>Bacteria</taxon>
        <taxon>Pseudomonadati</taxon>
        <taxon>Pseudomonadota</taxon>
        <taxon>Alphaproteobacteria</taxon>
        <taxon>Hyphomicrobiales</taxon>
        <taxon>Bartonellaceae</taxon>
        <taxon>Limoniibacter</taxon>
    </lineage>
</organism>
<keyword evidence="4 7" id="KW-0732">Signal</keyword>
<dbReference type="GO" id="GO:0042626">
    <property type="term" value="F:ATPase-coupled transmembrane transporter activity"/>
    <property type="evidence" value="ECO:0007669"/>
    <property type="project" value="InterPro"/>
</dbReference>
<evidence type="ECO:0000256" key="5">
    <source>
        <dbReference type="ARBA" id="ARBA00055538"/>
    </source>
</evidence>
<feature type="signal peptide" evidence="7">
    <location>
        <begin position="1"/>
        <end position="31"/>
    </location>
</feature>
<dbReference type="PANTHER" id="PTHR30024">
    <property type="entry name" value="ALIPHATIC SULFONATES-BINDING PROTEIN-RELATED"/>
    <property type="match status" value="1"/>
</dbReference>
<dbReference type="GO" id="GO:0016020">
    <property type="term" value="C:membrane"/>
    <property type="evidence" value="ECO:0007669"/>
    <property type="project" value="InterPro"/>
</dbReference>
<dbReference type="Proteomes" id="UP000641137">
    <property type="component" value="Unassembled WGS sequence"/>
</dbReference>
<evidence type="ECO:0000256" key="6">
    <source>
        <dbReference type="ARBA" id="ARBA00070228"/>
    </source>
</evidence>
<reference evidence="9" key="2">
    <citation type="submission" date="2020-09" db="EMBL/GenBank/DDBJ databases">
        <authorList>
            <person name="Sun Q."/>
            <person name="Kim S."/>
        </authorList>
    </citation>
    <scope>NUCLEOTIDE SEQUENCE</scope>
    <source>
        <strain evidence="9">KCTC 42097</strain>
    </source>
</reference>
<dbReference type="NCBIfam" id="TIGR01728">
    <property type="entry name" value="SsuA_fam"/>
    <property type="match status" value="1"/>
</dbReference>
<name>A0A8J3DN08_9HYPH</name>
<feature type="domain" description="SsuA/THI5-like" evidence="8">
    <location>
        <begin position="76"/>
        <end position="236"/>
    </location>
</feature>
<dbReference type="RefSeq" id="WP_189489924.1">
    <property type="nucleotide sequence ID" value="NZ_BMZO01000006.1"/>
</dbReference>
<dbReference type="GO" id="GO:0042597">
    <property type="term" value="C:periplasmic space"/>
    <property type="evidence" value="ECO:0007669"/>
    <property type="project" value="UniProtKB-SubCell"/>
</dbReference>
<dbReference type="SUPFAM" id="SSF53850">
    <property type="entry name" value="Periplasmic binding protein-like II"/>
    <property type="match status" value="1"/>
</dbReference>
<evidence type="ECO:0000256" key="7">
    <source>
        <dbReference type="SAM" id="SignalP"/>
    </source>
</evidence>
<keyword evidence="10" id="KW-1185">Reference proteome</keyword>
<dbReference type="AlphaFoldDB" id="A0A8J3DN08"/>